<organism evidence="1">
    <name type="scientific">uncultured Caudovirales phage</name>
    <dbReference type="NCBI Taxonomy" id="2100421"/>
    <lineage>
        <taxon>Viruses</taxon>
        <taxon>Duplodnaviria</taxon>
        <taxon>Heunggongvirae</taxon>
        <taxon>Uroviricota</taxon>
        <taxon>Caudoviricetes</taxon>
        <taxon>Peduoviridae</taxon>
        <taxon>Maltschvirus</taxon>
        <taxon>Maltschvirus maltsch</taxon>
    </lineage>
</organism>
<sequence>MAQKKTPSPHPEAAIKAIGQTSYVILPDNTIARKLKPTVINGQPKWNLGLSAGKTMRISIEDVDSYLSALELAKLNKTQP</sequence>
<reference evidence="1" key="1">
    <citation type="submission" date="2020-04" db="EMBL/GenBank/DDBJ databases">
        <authorList>
            <person name="Chiriac C."/>
            <person name="Salcher M."/>
            <person name="Ghai R."/>
            <person name="Kavagutti S V."/>
        </authorList>
    </citation>
    <scope>NUCLEOTIDE SEQUENCE</scope>
</reference>
<dbReference type="EMBL" id="LR796720">
    <property type="protein sequence ID" value="CAB4161975.1"/>
    <property type="molecule type" value="Genomic_DNA"/>
</dbReference>
<evidence type="ECO:0000313" key="1">
    <source>
        <dbReference type="EMBL" id="CAB4161975.1"/>
    </source>
</evidence>
<accession>A0A6J5NYD5</accession>
<name>A0A6J5NYD5_9CAUD</name>
<gene>
    <name evidence="1" type="ORF">UFOVP779_6</name>
</gene>
<proteinExistence type="predicted"/>
<protein>
    <submittedName>
        <fullName evidence="1">Uncharacterized protein</fullName>
    </submittedName>
</protein>